<protein>
    <submittedName>
        <fullName evidence="4">Inner centromere protein-like</fullName>
    </submittedName>
</protein>
<keyword evidence="1" id="KW-0175">Coiled coil</keyword>
<proteinExistence type="predicted"/>
<sequence length="365" mass="43860">MDQMIDLRRAIMEYITRFKERRINALLAEAIKDLEDANEARRRRARAEENKRRVLEGIFVDLVRYIRQRRCPQMAQKILIMLIEKHNKRQAMQEELLAKFKVRDNKMLRDTIKKLEEANEVRRKEAWDQENRRRVLDNIFIDLVRKMRERRCPQMAKKIMIKLLELHDKRRGIHEQLIAKTKEREQRMLAMKQIHRELLERVQRRENDIKHRANVLKEMMDKIKKLKLEQIKNFGYVDSMHSQIEKPDEDEDFLPRKLFFIGVDTLNIQPKITLEAAMKQSSSNEMAEERNELKFDDDTGYESPLPKKSKITLEAAMKQSSSNEMAEERNELKFEGDTGRECPLPKKPKMRTTFLGRMRRLFGLK</sequence>
<keyword evidence="3" id="KW-1185">Reference proteome</keyword>
<dbReference type="OrthoDB" id="6211799at2759"/>
<dbReference type="AlphaFoldDB" id="A0A8B8E7J2"/>
<dbReference type="KEGG" id="cvn:111132577"/>
<dbReference type="GeneID" id="111132577"/>
<gene>
    <name evidence="4" type="primary">LOC111132577</name>
</gene>
<feature type="coiled-coil region" evidence="1">
    <location>
        <begin position="20"/>
        <end position="57"/>
    </location>
</feature>
<name>A0A8B8E7J2_CRAVI</name>
<dbReference type="RefSeq" id="XP_022336110.1">
    <property type="nucleotide sequence ID" value="XM_022480402.1"/>
</dbReference>
<feature type="compositionally biased region" description="Basic and acidic residues" evidence="2">
    <location>
        <begin position="326"/>
        <end position="344"/>
    </location>
</feature>
<evidence type="ECO:0000256" key="1">
    <source>
        <dbReference type="SAM" id="Coils"/>
    </source>
</evidence>
<reference evidence="4" key="1">
    <citation type="submission" date="2025-08" db="UniProtKB">
        <authorList>
            <consortium name="RefSeq"/>
        </authorList>
    </citation>
    <scope>IDENTIFICATION</scope>
    <source>
        <tissue evidence="4">Whole sample</tissue>
    </source>
</reference>
<dbReference type="Proteomes" id="UP000694844">
    <property type="component" value="Chromosome 5"/>
</dbReference>
<evidence type="ECO:0000313" key="3">
    <source>
        <dbReference type="Proteomes" id="UP000694844"/>
    </source>
</evidence>
<evidence type="ECO:0000256" key="2">
    <source>
        <dbReference type="SAM" id="MobiDB-lite"/>
    </source>
</evidence>
<evidence type="ECO:0000313" key="4">
    <source>
        <dbReference type="RefSeq" id="XP_022336110.1"/>
    </source>
</evidence>
<organism evidence="3 4">
    <name type="scientific">Crassostrea virginica</name>
    <name type="common">Eastern oyster</name>
    <dbReference type="NCBI Taxonomy" id="6565"/>
    <lineage>
        <taxon>Eukaryota</taxon>
        <taxon>Metazoa</taxon>
        <taxon>Spiralia</taxon>
        <taxon>Lophotrochozoa</taxon>
        <taxon>Mollusca</taxon>
        <taxon>Bivalvia</taxon>
        <taxon>Autobranchia</taxon>
        <taxon>Pteriomorphia</taxon>
        <taxon>Ostreida</taxon>
        <taxon>Ostreoidea</taxon>
        <taxon>Ostreidae</taxon>
        <taxon>Crassostrea</taxon>
    </lineage>
</organism>
<accession>A0A8B8E7J2</accession>
<feature type="region of interest" description="Disordered" evidence="2">
    <location>
        <begin position="318"/>
        <end position="348"/>
    </location>
</feature>